<evidence type="ECO:0000313" key="3">
    <source>
        <dbReference type="Proteomes" id="UP000594873"/>
    </source>
</evidence>
<dbReference type="Gene3D" id="2.40.70.10">
    <property type="entry name" value="Acid Proteases"/>
    <property type="match status" value="2"/>
</dbReference>
<dbReference type="SUPFAM" id="SSF50630">
    <property type="entry name" value="Acid proteases"/>
    <property type="match status" value="2"/>
</dbReference>
<name>A0A7T2GJV8_9SPHN</name>
<keyword evidence="2" id="KW-0378">Hydrolase</keyword>
<dbReference type="InterPro" id="IPR034122">
    <property type="entry name" value="Retropepsin-like_bacterial"/>
</dbReference>
<reference evidence="2 3" key="1">
    <citation type="submission" date="2020-11" db="EMBL/GenBank/DDBJ databases">
        <title>Genome seq and assembly of Sphingosinicella sp.</title>
        <authorList>
            <person name="Chhetri G."/>
        </authorList>
    </citation>
    <scope>NUCLEOTIDE SEQUENCE [LARGE SCALE GENOMIC DNA]</scope>
    <source>
        <strain evidence="2 3">UDD2</strain>
    </source>
</reference>
<gene>
    <name evidence="2" type="ORF">IC614_00930</name>
</gene>
<dbReference type="AlphaFoldDB" id="A0A7T2GJV8"/>
<dbReference type="KEGG" id="sflv:IC614_00930"/>
<dbReference type="GO" id="GO:0006508">
    <property type="term" value="P:proteolysis"/>
    <property type="evidence" value="ECO:0007669"/>
    <property type="project" value="UniProtKB-KW"/>
</dbReference>
<keyword evidence="1" id="KW-0732">Signal</keyword>
<dbReference type="InterPro" id="IPR001969">
    <property type="entry name" value="Aspartic_peptidase_AS"/>
</dbReference>
<proteinExistence type="predicted"/>
<protein>
    <submittedName>
        <fullName evidence="2">Aspartyl protease family protein</fullName>
    </submittedName>
</protein>
<dbReference type="CDD" id="cd05483">
    <property type="entry name" value="retropepsin_like_bacteria"/>
    <property type="match status" value="1"/>
</dbReference>
<dbReference type="Pfam" id="PF13650">
    <property type="entry name" value="Asp_protease_2"/>
    <property type="match status" value="2"/>
</dbReference>
<feature type="chain" id="PRO_5032394608" evidence="1">
    <location>
        <begin position="23"/>
        <end position="319"/>
    </location>
</feature>
<dbReference type="InterPro" id="IPR021109">
    <property type="entry name" value="Peptidase_aspartic_dom_sf"/>
</dbReference>
<accession>A0A7T2GJV8</accession>
<sequence length="319" mass="34721">MKQVFRLMPGVAALLLAFPALSQSSDTLTPAPSEDPYDLSLGHNRSRLTVPVRVDGQGPFNFVIDTGAERTVIGSSLAEKLRLAPGRGVTMHSMSGVDFVPTVIIPRLSVSDRKTVTGIQAPALKEAHLGAVGMLGVDSLQAQRVTFDFKNSRMTVMPSKEARKKRYGNAIVVTARSRFGRLVLVDAKLDGQKVWVVIDTGSEVSVGNSVLRARLEKRKRLKETEPVEMVSVTGERVMADYTRADELVLSGVTVKDMPIAFADVAPFEKLELTERPALLLGMDALRAFSTVSVDFAERKVRFITSQPGEDGNFRLAALP</sequence>
<dbReference type="PROSITE" id="PS00141">
    <property type="entry name" value="ASP_PROTEASE"/>
    <property type="match status" value="1"/>
</dbReference>
<organism evidence="2 3">
    <name type="scientific">Allosphingosinicella flava</name>
    <dbReference type="NCBI Taxonomy" id="2771430"/>
    <lineage>
        <taxon>Bacteria</taxon>
        <taxon>Pseudomonadati</taxon>
        <taxon>Pseudomonadota</taxon>
        <taxon>Alphaproteobacteria</taxon>
        <taxon>Sphingomonadales</taxon>
        <taxon>Sphingomonadaceae</taxon>
        <taxon>Allosphingosinicella</taxon>
    </lineage>
</organism>
<dbReference type="RefSeq" id="WP_200971890.1">
    <property type="nucleotide sequence ID" value="NZ_CP065592.1"/>
</dbReference>
<dbReference type="EMBL" id="CP065592">
    <property type="protein sequence ID" value="QPQ55215.1"/>
    <property type="molecule type" value="Genomic_DNA"/>
</dbReference>
<evidence type="ECO:0000256" key="1">
    <source>
        <dbReference type="SAM" id="SignalP"/>
    </source>
</evidence>
<evidence type="ECO:0000313" key="2">
    <source>
        <dbReference type="EMBL" id="QPQ55215.1"/>
    </source>
</evidence>
<keyword evidence="2" id="KW-0645">Protease</keyword>
<dbReference type="Proteomes" id="UP000594873">
    <property type="component" value="Chromosome"/>
</dbReference>
<feature type="signal peptide" evidence="1">
    <location>
        <begin position="1"/>
        <end position="22"/>
    </location>
</feature>
<keyword evidence="3" id="KW-1185">Reference proteome</keyword>
<dbReference type="GO" id="GO:0004190">
    <property type="term" value="F:aspartic-type endopeptidase activity"/>
    <property type="evidence" value="ECO:0007669"/>
    <property type="project" value="InterPro"/>
</dbReference>